<keyword evidence="1" id="KW-0472">Membrane</keyword>
<dbReference type="RefSeq" id="WP_091520193.1">
    <property type="nucleotide sequence ID" value="NZ_FOVI01000005.1"/>
</dbReference>
<gene>
    <name evidence="2" type="ORF">SAMN05421741_10527</name>
</gene>
<feature type="transmembrane region" description="Helical" evidence="1">
    <location>
        <begin position="6"/>
        <end position="25"/>
    </location>
</feature>
<sequence length="148" mass="17210">MKFNWGTGIVIGIIAFMVFILQYVIRVQLDARYDNELVTEQYYQKETEINGNRIKQENANALENKLRFEISEKGIDIYFPEDFNAADIKGTVSLYRPSNQAFDQTIPLELSSNHMLIPKSRLVDGRWDITLDFTHNNTAYLKQQTLVL</sequence>
<reference evidence="3" key="1">
    <citation type="submission" date="2016-10" db="EMBL/GenBank/DDBJ databases">
        <authorList>
            <person name="Varghese N."/>
            <person name="Submissions S."/>
        </authorList>
    </citation>
    <scope>NUCLEOTIDE SEQUENCE [LARGE SCALE GENOMIC DNA]</scope>
    <source>
        <strain evidence="3">DS-12</strain>
    </source>
</reference>
<dbReference type="STRING" id="913024.SAMN05421741_10527"/>
<evidence type="ECO:0000313" key="3">
    <source>
        <dbReference type="Proteomes" id="UP000199036"/>
    </source>
</evidence>
<protein>
    <submittedName>
        <fullName evidence="2">FixH protein</fullName>
    </submittedName>
</protein>
<dbReference type="AlphaFoldDB" id="A0A1I4YSU5"/>
<dbReference type="EMBL" id="FOVI01000005">
    <property type="protein sequence ID" value="SFN40843.1"/>
    <property type="molecule type" value="Genomic_DNA"/>
</dbReference>
<proteinExistence type="predicted"/>
<organism evidence="2 3">
    <name type="scientific">Paenimyroides ummariense</name>
    <dbReference type="NCBI Taxonomy" id="913024"/>
    <lineage>
        <taxon>Bacteria</taxon>
        <taxon>Pseudomonadati</taxon>
        <taxon>Bacteroidota</taxon>
        <taxon>Flavobacteriia</taxon>
        <taxon>Flavobacteriales</taxon>
        <taxon>Flavobacteriaceae</taxon>
        <taxon>Paenimyroides</taxon>
    </lineage>
</organism>
<dbReference type="Proteomes" id="UP000199036">
    <property type="component" value="Unassembled WGS sequence"/>
</dbReference>
<dbReference type="OrthoDB" id="1493774at2"/>
<evidence type="ECO:0000313" key="2">
    <source>
        <dbReference type="EMBL" id="SFN40843.1"/>
    </source>
</evidence>
<evidence type="ECO:0000256" key="1">
    <source>
        <dbReference type="SAM" id="Phobius"/>
    </source>
</evidence>
<dbReference type="InterPro" id="IPR008620">
    <property type="entry name" value="FixH"/>
</dbReference>
<dbReference type="Pfam" id="PF05751">
    <property type="entry name" value="FixH"/>
    <property type="match status" value="1"/>
</dbReference>
<keyword evidence="3" id="KW-1185">Reference proteome</keyword>
<keyword evidence="1" id="KW-0812">Transmembrane</keyword>
<name>A0A1I4YSU5_9FLAO</name>
<keyword evidence="1" id="KW-1133">Transmembrane helix</keyword>
<accession>A0A1I4YSU5</accession>